<protein>
    <recommendedName>
        <fullName evidence="5">Enoyl reductase (ER) domain-containing protein</fullName>
    </recommendedName>
</protein>
<dbReference type="PANTHER" id="PTHR11711">
    <property type="entry name" value="ADP RIBOSYLATION FACTOR-RELATED"/>
    <property type="match status" value="1"/>
</dbReference>
<keyword evidence="4" id="KW-0479">Metal-binding</keyword>
<dbReference type="SMART" id="SM00178">
    <property type="entry name" value="SAR"/>
    <property type="match status" value="1"/>
</dbReference>
<dbReference type="Gene3D" id="3.90.180.10">
    <property type="entry name" value="Medium-chain alcohol dehydrogenases, catalytic domain"/>
    <property type="match status" value="1"/>
</dbReference>
<dbReference type="FunFam" id="3.40.50.300:FF:000624">
    <property type="entry name" value="ADP-ribosylation factor 1"/>
    <property type="match status" value="1"/>
</dbReference>
<dbReference type="InterPro" id="IPR005225">
    <property type="entry name" value="Small_GTP-bd"/>
</dbReference>
<dbReference type="InterPro" id="IPR020843">
    <property type="entry name" value="ER"/>
</dbReference>
<dbReference type="PROSITE" id="PS51417">
    <property type="entry name" value="ARF"/>
    <property type="match status" value="1"/>
</dbReference>
<dbReference type="CDD" id="cd04151">
    <property type="entry name" value="Arl1"/>
    <property type="match status" value="1"/>
</dbReference>
<dbReference type="GO" id="GO:0016491">
    <property type="term" value="F:oxidoreductase activity"/>
    <property type="evidence" value="ECO:0007669"/>
    <property type="project" value="InterPro"/>
</dbReference>
<reference evidence="6" key="1">
    <citation type="submission" date="2020-06" db="EMBL/GenBank/DDBJ databases">
        <title>Draft genome sequences of strains closely related to Aspergillus parafelis and Aspergillus hiratsukae.</title>
        <authorList>
            <person name="Dos Santos R.A.C."/>
            <person name="Rivero-Menendez O."/>
            <person name="Steenwyk J.L."/>
            <person name="Mead M.E."/>
            <person name="Goldman G.H."/>
            <person name="Alastruey-Izquierdo A."/>
            <person name="Rokas A."/>
        </authorList>
    </citation>
    <scope>NUCLEOTIDE SEQUENCE</scope>
    <source>
        <strain evidence="6">CNM-CM5793</strain>
        <strain evidence="7">CNM-CM6106</strain>
    </source>
</reference>
<dbReference type="SUPFAM" id="SSF51735">
    <property type="entry name" value="NAD(P)-binding Rossmann-fold domains"/>
    <property type="match status" value="1"/>
</dbReference>
<feature type="domain" description="Enoyl reductase (ER)" evidence="5">
    <location>
        <begin position="95"/>
        <end position="418"/>
    </location>
</feature>
<keyword evidence="1 3" id="KW-0547">Nucleotide-binding</keyword>
<evidence type="ECO:0000256" key="3">
    <source>
        <dbReference type="PIRSR" id="PIRSR606689-1"/>
    </source>
</evidence>
<dbReference type="PRINTS" id="PR00328">
    <property type="entry name" value="SAR1GTPBP"/>
</dbReference>
<keyword evidence="2 3" id="KW-0342">GTP-binding</keyword>
<feature type="binding site" evidence="4">
    <location>
        <position position="48"/>
    </location>
    <ligand>
        <name>Mg(2+)</name>
        <dbReference type="ChEBI" id="CHEBI:18420"/>
    </ligand>
</feature>
<dbReference type="OrthoDB" id="2011769at2759"/>
<dbReference type="EMBL" id="JACBAD010001990">
    <property type="protein sequence ID" value="KAF7125262.1"/>
    <property type="molecule type" value="Genomic_DNA"/>
</dbReference>
<sequence>MGGSLSRLWSFFWTKKEIRILILGLDNAGKTTLLYRLKIGEVVTTIPTIGFNVESVTYRNLNFNVWDLGGQTSIRPYWRCYYANTAAVIFVIDSTDIERLGTAADELAAMLNEEELRDAALLVFANKQDQPGAKGAGEISEALKLGELRDRNWSIVACSAIDGKGLDEGMDWLVNVPGTFQQFIVSPAEHVTIIPHELDPDTAAPLLCAGIAMYSSIMKTKTRPGDWIVILGAGGGLGHMYGTSHKKPWRQWRIDFYLRGIQIAVKKGLKVIAIDSGDKKRELCLSLGAIDYLDYKKDDIEARVKSVTQGLGAHAVICTANSESAYIQSMQLLRRLGVLVCVGIPNKSFRLPATPFDMIVKGLTIVGNSAGTAKEMEELLSMAVAGDVKAHIECFDFSCINDVLQRLERAEVDGRTVLKIPESRW</sequence>
<evidence type="ECO:0000256" key="4">
    <source>
        <dbReference type="PIRSR" id="PIRSR606689-2"/>
    </source>
</evidence>
<feature type="binding site" evidence="3">
    <location>
        <begin position="24"/>
        <end position="31"/>
    </location>
    <ligand>
        <name>GTP</name>
        <dbReference type="ChEBI" id="CHEBI:37565"/>
    </ligand>
</feature>
<evidence type="ECO:0000259" key="5">
    <source>
        <dbReference type="SMART" id="SM00829"/>
    </source>
</evidence>
<dbReference type="Proteomes" id="UP000662466">
    <property type="component" value="Unassembled WGS sequence"/>
</dbReference>
<keyword evidence="8" id="KW-1185">Reference proteome</keyword>
<dbReference type="Pfam" id="PF00107">
    <property type="entry name" value="ADH_zinc_N"/>
    <property type="match status" value="1"/>
</dbReference>
<dbReference type="GO" id="GO:0005525">
    <property type="term" value="F:GTP binding"/>
    <property type="evidence" value="ECO:0007669"/>
    <property type="project" value="UniProtKB-KW"/>
</dbReference>
<evidence type="ECO:0000313" key="8">
    <source>
        <dbReference type="Proteomes" id="UP000630445"/>
    </source>
</evidence>
<feature type="binding site" evidence="3">
    <location>
        <position position="70"/>
    </location>
    <ligand>
        <name>GTP</name>
        <dbReference type="ChEBI" id="CHEBI:37565"/>
    </ligand>
</feature>
<dbReference type="AlphaFoldDB" id="A0A8H6PB43"/>
<organism evidence="6 8">
    <name type="scientific">Aspergillus hiratsukae</name>
    <dbReference type="NCBI Taxonomy" id="1194566"/>
    <lineage>
        <taxon>Eukaryota</taxon>
        <taxon>Fungi</taxon>
        <taxon>Dikarya</taxon>
        <taxon>Ascomycota</taxon>
        <taxon>Pezizomycotina</taxon>
        <taxon>Eurotiomycetes</taxon>
        <taxon>Eurotiomycetidae</taxon>
        <taxon>Eurotiales</taxon>
        <taxon>Aspergillaceae</taxon>
        <taxon>Aspergillus</taxon>
        <taxon>Aspergillus subgen. Fumigati</taxon>
    </lineage>
</organism>
<comment type="caution">
    <text evidence="6">The sequence shown here is derived from an EMBL/GenBank/DDBJ whole genome shotgun (WGS) entry which is preliminary data.</text>
</comment>
<dbReference type="SMART" id="SM00177">
    <property type="entry name" value="ARF"/>
    <property type="match status" value="1"/>
</dbReference>
<keyword evidence="4" id="KW-0460">Magnesium</keyword>
<evidence type="ECO:0000256" key="2">
    <source>
        <dbReference type="ARBA" id="ARBA00023134"/>
    </source>
</evidence>
<dbReference type="InterPro" id="IPR036291">
    <property type="entry name" value="NAD(P)-bd_dom_sf"/>
</dbReference>
<gene>
    <name evidence="6" type="ORF">CNMCM5793_001440</name>
    <name evidence="7" type="ORF">CNMCM6106_001038</name>
</gene>
<dbReference type="InterPro" id="IPR027417">
    <property type="entry name" value="P-loop_NTPase"/>
</dbReference>
<dbReference type="GO" id="GO:0046872">
    <property type="term" value="F:metal ion binding"/>
    <property type="evidence" value="ECO:0007669"/>
    <property type="project" value="UniProtKB-KW"/>
</dbReference>
<dbReference type="NCBIfam" id="TIGR00231">
    <property type="entry name" value="small_GTP"/>
    <property type="match status" value="1"/>
</dbReference>
<feature type="binding site" evidence="3">
    <location>
        <begin position="126"/>
        <end position="129"/>
    </location>
    <ligand>
        <name>GTP</name>
        <dbReference type="ChEBI" id="CHEBI:37565"/>
    </ligand>
</feature>
<dbReference type="EMBL" id="JACBAF010002187">
    <property type="protein sequence ID" value="KAF7164551.1"/>
    <property type="molecule type" value="Genomic_DNA"/>
</dbReference>
<dbReference type="Gene3D" id="3.40.50.720">
    <property type="entry name" value="NAD(P)-binding Rossmann-like Domain"/>
    <property type="match status" value="2"/>
</dbReference>
<feature type="binding site" evidence="4">
    <location>
        <position position="31"/>
    </location>
    <ligand>
        <name>Mg(2+)</name>
        <dbReference type="ChEBI" id="CHEBI:18420"/>
    </ligand>
</feature>
<dbReference type="InterPro" id="IPR006689">
    <property type="entry name" value="Small_GTPase_ARF/SAR"/>
</dbReference>
<dbReference type="Pfam" id="PF00025">
    <property type="entry name" value="Arf"/>
    <property type="match status" value="1"/>
</dbReference>
<dbReference type="SMART" id="SM00829">
    <property type="entry name" value="PKS_ER"/>
    <property type="match status" value="1"/>
</dbReference>
<dbReference type="SUPFAM" id="SSF52540">
    <property type="entry name" value="P-loop containing nucleoside triphosphate hydrolases"/>
    <property type="match status" value="1"/>
</dbReference>
<evidence type="ECO:0000313" key="6">
    <source>
        <dbReference type="EMBL" id="KAF7125262.1"/>
    </source>
</evidence>
<name>A0A8H6PB43_9EURO</name>
<proteinExistence type="predicted"/>
<dbReference type="InterPro" id="IPR013149">
    <property type="entry name" value="ADH-like_C"/>
</dbReference>
<dbReference type="GO" id="GO:0003924">
    <property type="term" value="F:GTPase activity"/>
    <property type="evidence" value="ECO:0007669"/>
    <property type="project" value="InterPro"/>
</dbReference>
<dbReference type="Proteomes" id="UP000630445">
    <property type="component" value="Unassembled WGS sequence"/>
</dbReference>
<accession>A0A8H6PB43</accession>
<dbReference type="Gene3D" id="3.40.50.300">
    <property type="entry name" value="P-loop containing nucleotide triphosphate hydrolases"/>
    <property type="match status" value="1"/>
</dbReference>
<evidence type="ECO:0000256" key="1">
    <source>
        <dbReference type="ARBA" id="ARBA00022741"/>
    </source>
</evidence>
<dbReference type="InterPro" id="IPR024156">
    <property type="entry name" value="Small_GTPase_ARF"/>
</dbReference>
<evidence type="ECO:0000313" key="7">
    <source>
        <dbReference type="EMBL" id="KAF7164551.1"/>
    </source>
</evidence>